<dbReference type="InterPro" id="IPR047089">
    <property type="entry name" value="Asp-tRNA-ligase_1_N"/>
</dbReference>
<keyword evidence="5 7" id="KW-0648">Protein biosynthesis</keyword>
<comment type="caution">
    <text evidence="7">Lacks conserved residue(s) required for the propagation of feature annotation.</text>
</comment>
<dbReference type="Gene3D" id="2.40.50.140">
    <property type="entry name" value="Nucleic acid-binding proteins"/>
    <property type="match status" value="1"/>
</dbReference>
<dbReference type="NCBIfam" id="TIGR00459">
    <property type="entry name" value="aspS_bact"/>
    <property type="match status" value="1"/>
</dbReference>
<dbReference type="EC" id="6.1.1.12" evidence="7"/>
<evidence type="ECO:0000256" key="3">
    <source>
        <dbReference type="ARBA" id="ARBA00022741"/>
    </source>
</evidence>
<dbReference type="Gene3D" id="3.30.1360.30">
    <property type="entry name" value="GAD-like domain"/>
    <property type="match status" value="1"/>
</dbReference>
<feature type="binding site" evidence="7">
    <location>
        <position position="218"/>
    </location>
    <ligand>
        <name>L-aspartate</name>
        <dbReference type="ChEBI" id="CHEBI:29991"/>
    </ligand>
</feature>
<dbReference type="GO" id="GO:0005524">
    <property type="term" value="F:ATP binding"/>
    <property type="evidence" value="ECO:0007669"/>
    <property type="project" value="UniProtKB-UniRule"/>
</dbReference>
<evidence type="ECO:0000313" key="10">
    <source>
        <dbReference type="Proteomes" id="UP000230935"/>
    </source>
</evidence>
<organism evidence="9 10">
    <name type="scientific">Candidatus Buchananbacteria bacterium CG10_big_fil_rev_8_21_14_0_10_42_9</name>
    <dbReference type="NCBI Taxonomy" id="1974526"/>
    <lineage>
        <taxon>Bacteria</taxon>
        <taxon>Candidatus Buchananiibacteriota</taxon>
    </lineage>
</organism>
<keyword evidence="3 7" id="KW-0547">Nucleotide-binding</keyword>
<comment type="subcellular location">
    <subcellularLocation>
        <location evidence="7">Cytoplasm</location>
    </subcellularLocation>
</comment>
<dbReference type="GO" id="GO:0005737">
    <property type="term" value="C:cytoplasm"/>
    <property type="evidence" value="ECO:0007669"/>
    <property type="project" value="UniProtKB-SubCell"/>
</dbReference>
<dbReference type="Pfam" id="PF00152">
    <property type="entry name" value="tRNA-synt_2"/>
    <property type="match status" value="1"/>
</dbReference>
<evidence type="ECO:0000256" key="5">
    <source>
        <dbReference type="ARBA" id="ARBA00022917"/>
    </source>
</evidence>
<dbReference type="PROSITE" id="PS50862">
    <property type="entry name" value="AA_TRNA_LIGASE_II"/>
    <property type="match status" value="1"/>
</dbReference>
<accession>A0A2H0W248</accession>
<comment type="subunit">
    <text evidence="7">Homodimer.</text>
</comment>
<dbReference type="EMBL" id="PEZZ01000007">
    <property type="protein sequence ID" value="PIS05428.1"/>
    <property type="molecule type" value="Genomic_DNA"/>
</dbReference>
<keyword evidence="6 7" id="KW-0030">Aminoacyl-tRNA synthetase</keyword>
<dbReference type="InterPro" id="IPR047090">
    <property type="entry name" value="AspRS_core"/>
</dbReference>
<dbReference type="Proteomes" id="UP000230935">
    <property type="component" value="Unassembled WGS sequence"/>
</dbReference>
<gene>
    <name evidence="7 9" type="primary">aspS</name>
    <name evidence="9" type="ORF">COT81_01455</name>
</gene>
<feature type="binding site" evidence="7">
    <location>
        <position position="364"/>
    </location>
    <ligand>
        <name>L-aspartate</name>
        <dbReference type="ChEBI" id="CHEBI:29991"/>
    </ligand>
</feature>
<dbReference type="InterPro" id="IPR006195">
    <property type="entry name" value="aa-tRNA-synth_II"/>
</dbReference>
<dbReference type="PANTHER" id="PTHR22594">
    <property type="entry name" value="ASPARTYL/LYSYL-TRNA SYNTHETASE"/>
    <property type="match status" value="1"/>
</dbReference>
<dbReference type="InterPro" id="IPR002312">
    <property type="entry name" value="Asp/Asn-tRNA-synth_IIb"/>
</dbReference>
<feature type="binding site" evidence="7">
    <location>
        <begin position="409"/>
        <end position="412"/>
    </location>
    <ligand>
        <name>ATP</name>
        <dbReference type="ChEBI" id="CHEBI:30616"/>
    </ligand>
</feature>
<comment type="function">
    <text evidence="7">Catalyzes the attachment of L-aspartate to tRNA(Asp) in a two-step reaction: L-aspartate is first activated by ATP to form Asp-AMP and then transferred to the acceptor end of tRNA(Asp).</text>
</comment>
<reference evidence="10" key="1">
    <citation type="submission" date="2017-09" db="EMBL/GenBank/DDBJ databases">
        <title>Depth-based differentiation of microbial function through sediment-hosted aquifers and enrichment of novel symbionts in the deep terrestrial subsurface.</title>
        <authorList>
            <person name="Probst A.J."/>
            <person name="Ladd B."/>
            <person name="Jarett J.K."/>
            <person name="Geller-Mcgrath D.E."/>
            <person name="Sieber C.M.K."/>
            <person name="Emerson J.B."/>
            <person name="Anantharaman K."/>
            <person name="Thomas B.C."/>
            <person name="Malmstrom R."/>
            <person name="Stieglmeier M."/>
            <person name="Klingl A."/>
            <person name="Woyke T."/>
            <person name="Ryan C.M."/>
            <person name="Banfield J.F."/>
        </authorList>
    </citation>
    <scope>NUCLEOTIDE SEQUENCE [LARGE SCALE GENOMIC DNA]</scope>
</reference>
<dbReference type="PANTHER" id="PTHR22594:SF5">
    <property type="entry name" value="ASPARTATE--TRNA LIGASE, MITOCHONDRIAL"/>
    <property type="match status" value="1"/>
</dbReference>
<dbReference type="HAMAP" id="MF_00044">
    <property type="entry name" value="Asp_tRNA_synth_type1"/>
    <property type="match status" value="1"/>
</dbReference>
<evidence type="ECO:0000256" key="4">
    <source>
        <dbReference type="ARBA" id="ARBA00022840"/>
    </source>
</evidence>
<evidence type="ECO:0000313" key="9">
    <source>
        <dbReference type="EMBL" id="PIS05428.1"/>
    </source>
</evidence>
<evidence type="ECO:0000259" key="8">
    <source>
        <dbReference type="PROSITE" id="PS50862"/>
    </source>
</evidence>
<feature type="binding site" evidence="7">
    <location>
        <position position="172"/>
    </location>
    <ligand>
        <name>L-aspartate</name>
        <dbReference type="ChEBI" id="CHEBI:29991"/>
    </ligand>
</feature>
<proteinExistence type="inferred from homology"/>
<dbReference type="InterPro" id="IPR045864">
    <property type="entry name" value="aa-tRNA-synth_II/BPL/LPL"/>
</dbReference>
<feature type="binding site" evidence="7">
    <location>
        <position position="227"/>
    </location>
    <ligand>
        <name>ATP</name>
        <dbReference type="ChEBI" id="CHEBI:30616"/>
    </ligand>
</feature>
<comment type="caution">
    <text evidence="9">The sequence shown here is derived from an EMBL/GenBank/DDBJ whole genome shotgun (WGS) entry which is preliminary data.</text>
</comment>
<feature type="binding site" evidence="7">
    <location>
        <position position="323"/>
    </location>
    <ligand>
        <name>L-aspartate</name>
        <dbReference type="ChEBI" id="CHEBI:29991"/>
    </ligand>
</feature>
<feature type="binding site" evidence="7">
    <location>
        <begin position="218"/>
        <end position="220"/>
    </location>
    <ligand>
        <name>ATP</name>
        <dbReference type="ChEBI" id="CHEBI:30616"/>
    </ligand>
</feature>
<dbReference type="InterPro" id="IPR004365">
    <property type="entry name" value="NA-bd_OB_tRNA"/>
</dbReference>
<dbReference type="GO" id="GO:0004815">
    <property type="term" value="F:aspartate-tRNA ligase activity"/>
    <property type="evidence" value="ECO:0007669"/>
    <property type="project" value="UniProtKB-UniRule"/>
</dbReference>
<feature type="domain" description="Aminoacyl-transfer RNA synthetases class-II family profile" evidence="8">
    <location>
        <begin position="141"/>
        <end position="428"/>
    </location>
</feature>
<dbReference type="InterPro" id="IPR004115">
    <property type="entry name" value="GAD-like_sf"/>
</dbReference>
<evidence type="ECO:0000256" key="2">
    <source>
        <dbReference type="ARBA" id="ARBA00022598"/>
    </source>
</evidence>
<dbReference type="Pfam" id="PF01336">
    <property type="entry name" value="tRNA_anti-codon"/>
    <property type="match status" value="1"/>
</dbReference>
<dbReference type="CDD" id="cd04317">
    <property type="entry name" value="EcAspRS_like_N"/>
    <property type="match status" value="1"/>
</dbReference>
<feature type="binding site" evidence="7">
    <location>
        <position position="357"/>
    </location>
    <ligand>
        <name>ATP</name>
        <dbReference type="ChEBI" id="CHEBI:30616"/>
    </ligand>
</feature>
<evidence type="ECO:0000256" key="6">
    <source>
        <dbReference type="ARBA" id="ARBA00023146"/>
    </source>
</evidence>
<dbReference type="SUPFAM" id="SSF50249">
    <property type="entry name" value="Nucleic acid-binding proteins"/>
    <property type="match status" value="1"/>
</dbReference>
<feature type="region of interest" description="Aspartate" evidence="7">
    <location>
        <begin position="196"/>
        <end position="199"/>
    </location>
</feature>
<protein>
    <recommendedName>
        <fullName evidence="7">Aspartate--tRNA ligase</fullName>
        <ecNumber evidence="7">6.1.1.12</ecNumber>
    </recommendedName>
    <alternativeName>
        <fullName evidence="7">Aspartyl-tRNA synthetase</fullName>
        <shortName evidence="7">AspRS</shortName>
    </alternativeName>
</protein>
<dbReference type="AlphaFoldDB" id="A0A2H0W248"/>
<dbReference type="Gene3D" id="3.30.930.10">
    <property type="entry name" value="Bira Bifunctional Protein, Domain 2"/>
    <property type="match status" value="2"/>
</dbReference>
<evidence type="ECO:0000256" key="1">
    <source>
        <dbReference type="ARBA" id="ARBA00006303"/>
    </source>
</evidence>
<keyword evidence="7" id="KW-0963">Cytoplasm</keyword>
<dbReference type="CDD" id="cd00777">
    <property type="entry name" value="AspRS_core"/>
    <property type="match status" value="1"/>
</dbReference>
<dbReference type="GO" id="GO:0006422">
    <property type="term" value="P:aspartyl-tRNA aminoacylation"/>
    <property type="evidence" value="ECO:0007669"/>
    <property type="project" value="UniProtKB-UniRule"/>
</dbReference>
<comment type="similarity">
    <text evidence="1 7">Belongs to the class-II aminoacyl-tRNA synthetase family. Type 1 subfamily.</text>
</comment>
<dbReference type="InterPro" id="IPR004524">
    <property type="entry name" value="Asp-tRNA-ligase_1"/>
</dbReference>
<keyword evidence="4 7" id="KW-0067">ATP-binding</keyword>
<dbReference type="SUPFAM" id="SSF55681">
    <property type="entry name" value="Class II aaRS and biotin synthetases"/>
    <property type="match status" value="1"/>
</dbReference>
<keyword evidence="2 7" id="KW-0436">Ligase</keyword>
<dbReference type="InterPro" id="IPR012340">
    <property type="entry name" value="NA-bd_OB-fold"/>
</dbReference>
<sequence length="462" mass="53088">MERILTENTTDKIDQTVTVAGWVAARRDMGKIIFLDIRDRTGILQVVFSDDHAEALRLADTVRPEFCIKVIGLIKKRGERQINKNIPTGTVEMEAHELEILNPSKTTPFEIEGGSEAGEETRLRYRYLDLRRARPAANITLRHKVIKFIRGYLDEQDFREIETPYLTKGTPEGAREFIVPSRNFPGEFYVLPQSPQQFKELLMVAGVERYFQIVRCFRDEDQRGDRQAEFTQLDLEMSFVEQEDVMDLIEKLVIALVEKITPDKKISKKPFPRLTYGEAMAKHKSDRPDMRKNKDDENELAFCWVTDFPMFEIDDDKNLNAKHHPFTKPQERDINVIQKDPLVAKAHAYDLVLNGQEVAGGSIRIHDAKFQKQILQLLGLTDEEITSQFGHLIEALEYGAPPLGGIAFGLDRLIMVLANEPNIREVIPFPKTSDNRDLTMGAPSTLSDWRLKEVHVRIDKEE</sequence>
<dbReference type="InterPro" id="IPR004364">
    <property type="entry name" value="Aa-tRNA-synt_II"/>
</dbReference>
<name>A0A2H0W248_9BACT</name>
<evidence type="ECO:0000256" key="7">
    <source>
        <dbReference type="HAMAP-Rule" id="MF_00044"/>
    </source>
</evidence>
<dbReference type="GO" id="GO:0003676">
    <property type="term" value="F:nucleic acid binding"/>
    <property type="evidence" value="ECO:0007669"/>
    <property type="project" value="InterPro"/>
</dbReference>
<dbReference type="PRINTS" id="PR01042">
    <property type="entry name" value="TRNASYNTHASP"/>
</dbReference>
<comment type="catalytic activity">
    <reaction evidence="7">
        <text>tRNA(Asp) + L-aspartate + ATP = L-aspartyl-tRNA(Asp) + AMP + diphosphate</text>
        <dbReference type="Rhea" id="RHEA:19649"/>
        <dbReference type="Rhea" id="RHEA-COMP:9660"/>
        <dbReference type="Rhea" id="RHEA-COMP:9678"/>
        <dbReference type="ChEBI" id="CHEBI:29991"/>
        <dbReference type="ChEBI" id="CHEBI:30616"/>
        <dbReference type="ChEBI" id="CHEBI:33019"/>
        <dbReference type="ChEBI" id="CHEBI:78442"/>
        <dbReference type="ChEBI" id="CHEBI:78516"/>
        <dbReference type="ChEBI" id="CHEBI:456215"/>
        <dbReference type="EC" id="6.1.1.12"/>
    </reaction>
</comment>